<keyword evidence="5" id="KW-1133">Transmembrane helix</keyword>
<dbReference type="GO" id="GO:0008932">
    <property type="term" value="F:lytic endotransglycosylase activity"/>
    <property type="evidence" value="ECO:0007669"/>
    <property type="project" value="UniProtKB-UniRule"/>
</dbReference>
<keyword evidence="1 3" id="KW-0456">Lyase</keyword>
<dbReference type="HAMAP" id="MF_02071">
    <property type="entry name" value="RlpA"/>
    <property type="match status" value="1"/>
</dbReference>
<evidence type="ECO:0000256" key="3">
    <source>
        <dbReference type="HAMAP-Rule" id="MF_02071"/>
    </source>
</evidence>
<dbReference type="EMBL" id="FTNM01000001">
    <property type="protein sequence ID" value="SIQ70487.1"/>
    <property type="molecule type" value="Genomic_DNA"/>
</dbReference>
<evidence type="ECO:0000256" key="2">
    <source>
        <dbReference type="ARBA" id="ARBA00023316"/>
    </source>
</evidence>
<evidence type="ECO:0000313" key="7">
    <source>
        <dbReference type="EMBL" id="SIQ70487.1"/>
    </source>
</evidence>
<keyword evidence="5" id="KW-0472">Membrane</keyword>
<dbReference type="InterPro" id="IPR036908">
    <property type="entry name" value="RlpA-like_sf"/>
</dbReference>
<dbReference type="GO" id="GO:0000270">
    <property type="term" value="P:peptidoglycan metabolic process"/>
    <property type="evidence" value="ECO:0007669"/>
    <property type="project" value="UniProtKB-UniRule"/>
</dbReference>
<dbReference type="Pfam" id="PF03330">
    <property type="entry name" value="DPBB_1"/>
    <property type="match status" value="1"/>
</dbReference>
<feature type="transmembrane region" description="Helical" evidence="5">
    <location>
        <begin position="48"/>
        <end position="66"/>
    </location>
</feature>
<accession>A0A1N6UY33</accession>
<dbReference type="EC" id="4.2.2.-" evidence="3"/>
<name>A0A1N6UY33_9BACT</name>
<keyword evidence="2 3" id="KW-0961">Cell wall biogenesis/degradation</keyword>
<proteinExistence type="inferred from homology"/>
<evidence type="ECO:0000256" key="4">
    <source>
        <dbReference type="RuleBase" id="RU003495"/>
    </source>
</evidence>
<keyword evidence="5" id="KW-0812">Transmembrane</keyword>
<dbReference type="AlphaFoldDB" id="A0A1N6UY33"/>
<evidence type="ECO:0000259" key="6">
    <source>
        <dbReference type="Pfam" id="PF03330"/>
    </source>
</evidence>
<dbReference type="SUPFAM" id="SSF50685">
    <property type="entry name" value="Barwin-like endoglucanases"/>
    <property type="match status" value="1"/>
</dbReference>
<comment type="function">
    <text evidence="3">Lytic transglycosylase with a strong preference for naked glycan strands that lack stem peptides.</text>
</comment>
<dbReference type="PANTHER" id="PTHR34183:SF8">
    <property type="entry name" value="ENDOLYTIC PEPTIDOGLYCAN TRANSGLYCOSYLASE RLPA-RELATED"/>
    <property type="match status" value="1"/>
</dbReference>
<dbReference type="GO" id="GO:0071555">
    <property type="term" value="P:cell wall organization"/>
    <property type="evidence" value="ECO:0007669"/>
    <property type="project" value="UniProtKB-KW"/>
</dbReference>
<protein>
    <recommendedName>
        <fullName evidence="3">Probable endolytic peptidoglycan transglycosylase RlpA</fullName>
        <ecNumber evidence="3">4.2.2.-</ecNumber>
    </recommendedName>
</protein>
<feature type="domain" description="RlpA-like protein double-psi beta-barrel" evidence="6">
    <location>
        <begin position="74"/>
        <end position="163"/>
    </location>
</feature>
<sequence>MTYSDFVRQRVSPYNQGHNRTYKASFENISVSLRIHQLKNYMKNDRKCFILTVIIFLFIGVSQPTFAQKNDKTQIGSASWYGSKYHGRKTSSGERYNKNEMTAAHKTLPFGTMVKVTNPANDKSVVLRINDRGPFVGKRIIDVSEAAARKLGIHATGVAKVEVEVLDKHEVAAANAETKPSAFTIQTAANHQQAEELSRKLKAFDKHLPLEIAEEQVNGRKVVLVKAGKFNSKNEAEAFNELLEEEGLAGKVSEA</sequence>
<evidence type="ECO:0000313" key="8">
    <source>
        <dbReference type="Proteomes" id="UP000185924"/>
    </source>
</evidence>
<organism evidence="7 8">
    <name type="scientific">Pontibacter lucknowensis</name>
    <dbReference type="NCBI Taxonomy" id="1077936"/>
    <lineage>
        <taxon>Bacteria</taxon>
        <taxon>Pseudomonadati</taxon>
        <taxon>Bacteroidota</taxon>
        <taxon>Cytophagia</taxon>
        <taxon>Cytophagales</taxon>
        <taxon>Hymenobacteraceae</taxon>
        <taxon>Pontibacter</taxon>
    </lineage>
</organism>
<dbReference type="CDD" id="cd22268">
    <property type="entry name" value="DPBB_RlpA-like"/>
    <property type="match status" value="1"/>
</dbReference>
<dbReference type="Gene3D" id="2.40.40.10">
    <property type="entry name" value="RlpA-like domain"/>
    <property type="match status" value="1"/>
</dbReference>
<gene>
    <name evidence="3" type="primary">rlpA</name>
    <name evidence="7" type="ORF">SAMN05421545_1136</name>
</gene>
<dbReference type="InterPro" id="IPR034718">
    <property type="entry name" value="RlpA"/>
</dbReference>
<dbReference type="InterPro" id="IPR009009">
    <property type="entry name" value="RlpA-like_DPBB"/>
</dbReference>
<dbReference type="PANTHER" id="PTHR34183">
    <property type="entry name" value="ENDOLYTIC PEPTIDOGLYCAN TRANSGLYCOSYLASE RLPA"/>
    <property type="match status" value="1"/>
</dbReference>
<dbReference type="InterPro" id="IPR012997">
    <property type="entry name" value="RplA"/>
</dbReference>
<dbReference type="NCBIfam" id="TIGR00413">
    <property type="entry name" value="rlpA"/>
    <property type="match status" value="1"/>
</dbReference>
<evidence type="ECO:0000256" key="5">
    <source>
        <dbReference type="SAM" id="Phobius"/>
    </source>
</evidence>
<comment type="similarity">
    <text evidence="3 4">Belongs to the RlpA family.</text>
</comment>
<reference evidence="8" key="1">
    <citation type="submission" date="2017-01" db="EMBL/GenBank/DDBJ databases">
        <authorList>
            <person name="Varghese N."/>
            <person name="Submissions S."/>
        </authorList>
    </citation>
    <scope>NUCLEOTIDE SEQUENCE [LARGE SCALE GENOMIC DNA]</scope>
    <source>
        <strain evidence="8">DM9</strain>
    </source>
</reference>
<dbReference type="STRING" id="1077936.SAMN05421545_1136"/>
<evidence type="ECO:0000256" key="1">
    <source>
        <dbReference type="ARBA" id="ARBA00023239"/>
    </source>
</evidence>
<keyword evidence="8" id="KW-1185">Reference proteome</keyword>
<dbReference type="Proteomes" id="UP000185924">
    <property type="component" value="Unassembled WGS sequence"/>
</dbReference>
<keyword evidence="7" id="KW-0449">Lipoprotein</keyword>